<gene>
    <name evidence="2" type="ORF">AVDCRST_MAG37-2447</name>
</gene>
<accession>A0A6J4QQL5</accession>
<protein>
    <submittedName>
        <fullName evidence="2">Uncharacterized protein</fullName>
    </submittedName>
</protein>
<name>A0A6J4QQL5_9ACTN</name>
<dbReference type="PROSITE" id="PS51257">
    <property type="entry name" value="PROKAR_LIPOPROTEIN"/>
    <property type="match status" value="1"/>
</dbReference>
<feature type="compositionally biased region" description="Low complexity" evidence="1">
    <location>
        <begin position="64"/>
        <end position="82"/>
    </location>
</feature>
<reference evidence="2" key="1">
    <citation type="submission" date="2020-02" db="EMBL/GenBank/DDBJ databases">
        <authorList>
            <person name="Meier V. D."/>
        </authorList>
    </citation>
    <scope>NUCLEOTIDE SEQUENCE</scope>
    <source>
        <strain evidence="2">AVDCRST_MAG37</strain>
    </source>
</reference>
<organism evidence="2">
    <name type="scientific">uncultured Rubrobacteraceae bacterium</name>
    <dbReference type="NCBI Taxonomy" id="349277"/>
    <lineage>
        <taxon>Bacteria</taxon>
        <taxon>Bacillati</taxon>
        <taxon>Actinomycetota</taxon>
        <taxon>Rubrobacteria</taxon>
        <taxon>Rubrobacterales</taxon>
        <taxon>Rubrobacteraceae</taxon>
        <taxon>environmental samples</taxon>
    </lineage>
</organism>
<dbReference type="EMBL" id="CADCVD010000122">
    <property type="protein sequence ID" value="CAA9452007.1"/>
    <property type="molecule type" value="Genomic_DNA"/>
</dbReference>
<dbReference type="AlphaFoldDB" id="A0A6J4QQL5"/>
<feature type="region of interest" description="Disordered" evidence="1">
    <location>
        <begin position="56"/>
        <end position="84"/>
    </location>
</feature>
<proteinExistence type="predicted"/>
<evidence type="ECO:0000313" key="2">
    <source>
        <dbReference type="EMBL" id="CAA9452007.1"/>
    </source>
</evidence>
<evidence type="ECO:0000256" key="1">
    <source>
        <dbReference type="SAM" id="MobiDB-lite"/>
    </source>
</evidence>
<sequence>MLRILIRPANLVVITLALFLAVGCSGSREQADSSIAEANAAIAEHNQLFEEARSAYDEAKETIESGGESTGENTSSGDTTSGADNAQEVEQVVQARETMQDARERLQDARDPLAEVQNLDVEQEIIDYTALLSEAVEAQILAEEREIAYYEILERDPTLSENRQEALSLLSEAGGGYTEARDAYDRAQEVADANPELLPER</sequence>